<dbReference type="InterPro" id="IPR045299">
    <property type="entry name" value="Complex1_LYR_NDUFA6_LYRM6"/>
</dbReference>
<dbReference type="Pfam" id="PF01467">
    <property type="entry name" value="CTP_transf_like"/>
    <property type="match status" value="1"/>
</dbReference>
<dbReference type="CDD" id="cd20266">
    <property type="entry name" value="Complex1_LYR_NDUFA6_LYRM6"/>
    <property type="match status" value="1"/>
</dbReference>
<gene>
    <name evidence="4" type="primary">PCT1</name>
    <name evidence="4" type="ORF">MPSI1_000648</name>
</gene>
<evidence type="ECO:0000256" key="1">
    <source>
        <dbReference type="ARBA" id="ARBA00026101"/>
    </source>
</evidence>
<feature type="compositionally biased region" description="Polar residues" evidence="2">
    <location>
        <begin position="1"/>
        <end position="24"/>
    </location>
</feature>
<evidence type="ECO:0000313" key="4">
    <source>
        <dbReference type="EMBL" id="WFD42011.1"/>
    </source>
</evidence>
<dbReference type="Proteomes" id="UP001214628">
    <property type="component" value="Chromosome 1"/>
</dbReference>
<dbReference type="NCBIfam" id="TIGR00125">
    <property type="entry name" value="cyt_tran_rel"/>
    <property type="match status" value="1"/>
</dbReference>
<evidence type="ECO:0000256" key="2">
    <source>
        <dbReference type="SAM" id="MobiDB-lite"/>
    </source>
</evidence>
<feature type="region of interest" description="Disordered" evidence="2">
    <location>
        <begin position="1"/>
        <end position="54"/>
    </location>
</feature>
<feature type="domain" description="Cytidyltransferase-like" evidence="3">
    <location>
        <begin position="90"/>
        <end position="206"/>
    </location>
</feature>
<dbReference type="EC" id="2.7.7.15" evidence="1"/>
<evidence type="ECO:0000259" key="3">
    <source>
        <dbReference type="Pfam" id="PF01467"/>
    </source>
</evidence>
<reference evidence="4" key="1">
    <citation type="submission" date="2023-02" db="EMBL/GenBank/DDBJ databases">
        <title>Mating type loci evolution in Malassezia.</title>
        <authorList>
            <person name="Coelho M.A."/>
        </authorList>
    </citation>
    <scope>NUCLEOTIDE SEQUENCE</scope>
    <source>
        <strain evidence="4">CBS 14136</strain>
    </source>
</reference>
<name>A0AAF0F946_9BASI</name>
<keyword evidence="5" id="KW-1185">Reference proteome</keyword>
<proteinExistence type="predicted"/>
<dbReference type="Gene3D" id="3.40.50.620">
    <property type="entry name" value="HUPs"/>
    <property type="match status" value="1"/>
</dbReference>
<organism evidence="4 5">
    <name type="scientific">Malassezia psittaci</name>
    <dbReference type="NCBI Taxonomy" id="1821823"/>
    <lineage>
        <taxon>Eukaryota</taxon>
        <taxon>Fungi</taxon>
        <taxon>Dikarya</taxon>
        <taxon>Basidiomycota</taxon>
        <taxon>Ustilaginomycotina</taxon>
        <taxon>Malasseziomycetes</taxon>
        <taxon>Malasseziales</taxon>
        <taxon>Malasseziaceae</taxon>
        <taxon>Malassezia</taxon>
    </lineage>
</organism>
<dbReference type="AlphaFoldDB" id="A0AAF0F946"/>
<dbReference type="EMBL" id="CP118375">
    <property type="protein sequence ID" value="WFD42011.1"/>
    <property type="molecule type" value="Genomic_DNA"/>
</dbReference>
<dbReference type="InterPro" id="IPR045049">
    <property type="entry name" value="Pcy1-like"/>
</dbReference>
<sequence>MSSNAPSQTNRVEPQSNHKITSANDEPAIREVSTQSYDVLMGAPSSKEQRPPFTSKAPVADIRSWVHNAIFNPAPERPYRINYPPKDRPLRQAKLSFPNVYLIVGVVSSELCEKHKNRPMLDSDERYEAVRNCRWVDEVLEDAPWVIEQPLLEKLNIDYVAHDELPYAMATAGQTQSNSDVYDWLKKRGMFLPTRRTEGVSTSDLMARIVTMYRDGDLDAKLERMGDSEITSKVSSSLAHAQSRSRALYRAFYRGVPKLRTMFEQNRNVRDVAVLDVLLLKAQQEYQETMNAWKQTSHVMKWFTEEEVPKPKGFLEKFYATRDEGRGPTHEGL</sequence>
<keyword evidence="4" id="KW-0808">Transferase</keyword>
<dbReference type="GO" id="GO:0045271">
    <property type="term" value="C:respiratory chain complex I"/>
    <property type="evidence" value="ECO:0007669"/>
    <property type="project" value="InterPro"/>
</dbReference>
<evidence type="ECO:0000313" key="5">
    <source>
        <dbReference type="Proteomes" id="UP001214628"/>
    </source>
</evidence>
<dbReference type="GO" id="GO:0031210">
    <property type="term" value="F:phosphatidylcholine binding"/>
    <property type="evidence" value="ECO:0007669"/>
    <property type="project" value="TreeGrafter"/>
</dbReference>
<keyword evidence="4" id="KW-0548">Nucleotidyltransferase</keyword>
<dbReference type="InterPro" id="IPR004821">
    <property type="entry name" value="Cyt_trans-like"/>
</dbReference>
<dbReference type="GO" id="GO:0004105">
    <property type="term" value="F:choline-phosphate cytidylyltransferase activity"/>
    <property type="evidence" value="ECO:0007669"/>
    <property type="project" value="UniProtKB-EC"/>
</dbReference>
<accession>A0AAF0F946</accession>
<protein>
    <recommendedName>
        <fullName evidence="1">choline-phosphate cytidylyltransferase</fullName>
        <ecNumber evidence="1">2.7.7.15</ecNumber>
    </recommendedName>
</protein>
<dbReference type="GO" id="GO:0005635">
    <property type="term" value="C:nuclear envelope"/>
    <property type="evidence" value="ECO:0007669"/>
    <property type="project" value="TreeGrafter"/>
</dbReference>
<dbReference type="PANTHER" id="PTHR10739">
    <property type="entry name" value="CYTIDYLYLTRANSFERASE"/>
    <property type="match status" value="1"/>
</dbReference>
<dbReference type="PANTHER" id="PTHR10739:SF13">
    <property type="entry name" value="CHOLINE-PHOSPHATE CYTIDYLYLTRANSFERASE"/>
    <property type="match status" value="1"/>
</dbReference>
<dbReference type="InterPro" id="IPR014729">
    <property type="entry name" value="Rossmann-like_a/b/a_fold"/>
</dbReference>
<dbReference type="SUPFAM" id="SSF52374">
    <property type="entry name" value="Nucleotidylyl transferase"/>
    <property type="match status" value="1"/>
</dbReference>